<gene>
    <name evidence="3" type="ORF">HELGO_WM34370</name>
</gene>
<dbReference type="CDD" id="cd00063">
    <property type="entry name" value="FN3"/>
    <property type="match status" value="1"/>
</dbReference>
<name>A0A6S6SIR4_9BACT</name>
<dbReference type="SUPFAM" id="SSF49265">
    <property type="entry name" value="Fibronectin type III"/>
    <property type="match status" value="1"/>
</dbReference>
<protein>
    <submittedName>
        <fullName evidence="3">Fibronectin domain-containing lipoprotein</fullName>
    </submittedName>
</protein>
<dbReference type="Gene3D" id="2.60.40.10">
    <property type="entry name" value="Immunoglobulins"/>
    <property type="match status" value="2"/>
</dbReference>
<keyword evidence="1" id="KW-0732">Signal</keyword>
<feature type="signal peptide" evidence="1">
    <location>
        <begin position="1"/>
        <end position="24"/>
    </location>
</feature>
<evidence type="ECO:0000259" key="2">
    <source>
        <dbReference type="PROSITE" id="PS50853"/>
    </source>
</evidence>
<dbReference type="PROSITE" id="PS50853">
    <property type="entry name" value="FN3"/>
    <property type="match status" value="1"/>
</dbReference>
<dbReference type="InterPro" id="IPR013783">
    <property type="entry name" value="Ig-like_fold"/>
</dbReference>
<organism evidence="3">
    <name type="scientific">uncultured Sulfurovum sp</name>
    <dbReference type="NCBI Taxonomy" id="269237"/>
    <lineage>
        <taxon>Bacteria</taxon>
        <taxon>Pseudomonadati</taxon>
        <taxon>Campylobacterota</taxon>
        <taxon>Epsilonproteobacteria</taxon>
        <taxon>Campylobacterales</taxon>
        <taxon>Sulfurovaceae</taxon>
        <taxon>Sulfurovum</taxon>
        <taxon>environmental samples</taxon>
    </lineage>
</organism>
<evidence type="ECO:0000313" key="3">
    <source>
        <dbReference type="EMBL" id="CAA6802835.1"/>
    </source>
</evidence>
<dbReference type="SMART" id="SM00060">
    <property type="entry name" value="FN3"/>
    <property type="match status" value="2"/>
</dbReference>
<dbReference type="EMBL" id="CACVAR010000107">
    <property type="protein sequence ID" value="CAA6802835.1"/>
    <property type="molecule type" value="Genomic_DNA"/>
</dbReference>
<dbReference type="PROSITE" id="PS51257">
    <property type="entry name" value="PROKAR_LIPOPROTEIN"/>
    <property type="match status" value="1"/>
</dbReference>
<feature type="domain" description="Fibronectin type-III" evidence="2">
    <location>
        <begin position="137"/>
        <end position="227"/>
    </location>
</feature>
<dbReference type="AlphaFoldDB" id="A0A6S6SIR4"/>
<dbReference type="InterPro" id="IPR036116">
    <property type="entry name" value="FN3_sf"/>
</dbReference>
<dbReference type="InterPro" id="IPR003961">
    <property type="entry name" value="FN3_dom"/>
</dbReference>
<evidence type="ECO:0000256" key="1">
    <source>
        <dbReference type="SAM" id="SignalP"/>
    </source>
</evidence>
<accession>A0A6S6SIR4</accession>
<keyword evidence="3" id="KW-0449">Lipoprotein</keyword>
<proteinExistence type="predicted"/>
<reference evidence="3" key="1">
    <citation type="submission" date="2020-01" db="EMBL/GenBank/DDBJ databases">
        <authorList>
            <person name="Meier V. D."/>
            <person name="Meier V D."/>
        </authorList>
    </citation>
    <scope>NUCLEOTIDE SEQUENCE</scope>
    <source>
        <strain evidence="3">HLG_WM_MAG_03</strain>
    </source>
</reference>
<feature type="chain" id="PRO_5028110133" evidence="1">
    <location>
        <begin position="25"/>
        <end position="227"/>
    </location>
</feature>
<sequence>MKKLTQILLTVISLLLLTGCNPSAILQNHELDPKLPKLNNVKAVPNNTSVAFEWQSLVKEGITGLNIYRTDSNGYANSTTKQLKKIGSVSDRFATHYVDTDLKQNSSYTYTFTTVKNGFESSHGKVINVKTLAPFAPITFFQGFQKSRNTIKLIWRPHANMKVSWYKIQRSVNSGEWKWIGTVRERMMSEYIDNSVIPGNTYTYRVIAIGFDRSSSQASTNVAIQAR</sequence>